<dbReference type="OrthoDB" id="1750044at2759"/>
<evidence type="ECO:0000313" key="2">
    <source>
        <dbReference type="EMBL" id="VFQ74882.1"/>
    </source>
</evidence>
<keyword evidence="1" id="KW-0175">Coiled coil</keyword>
<evidence type="ECO:0000313" key="3">
    <source>
        <dbReference type="Proteomes" id="UP000595140"/>
    </source>
</evidence>
<proteinExistence type="predicted"/>
<keyword evidence="3" id="KW-1185">Reference proteome</keyword>
<organism evidence="2 3">
    <name type="scientific">Cuscuta campestris</name>
    <dbReference type="NCBI Taxonomy" id="132261"/>
    <lineage>
        <taxon>Eukaryota</taxon>
        <taxon>Viridiplantae</taxon>
        <taxon>Streptophyta</taxon>
        <taxon>Embryophyta</taxon>
        <taxon>Tracheophyta</taxon>
        <taxon>Spermatophyta</taxon>
        <taxon>Magnoliopsida</taxon>
        <taxon>eudicotyledons</taxon>
        <taxon>Gunneridae</taxon>
        <taxon>Pentapetalae</taxon>
        <taxon>asterids</taxon>
        <taxon>lamiids</taxon>
        <taxon>Solanales</taxon>
        <taxon>Convolvulaceae</taxon>
        <taxon>Cuscuteae</taxon>
        <taxon>Cuscuta</taxon>
        <taxon>Cuscuta subgen. Grammica</taxon>
        <taxon>Cuscuta sect. Cleistogrammica</taxon>
    </lineage>
</organism>
<name>A0A484LEM1_9ASTE</name>
<accession>A0A484LEM1</accession>
<feature type="coiled-coil region" evidence="1">
    <location>
        <begin position="12"/>
        <end position="67"/>
    </location>
</feature>
<feature type="non-terminal residue" evidence="2">
    <location>
        <position position="1"/>
    </location>
</feature>
<dbReference type="EMBL" id="OOIL02001387">
    <property type="protein sequence ID" value="VFQ74882.1"/>
    <property type="molecule type" value="Genomic_DNA"/>
</dbReference>
<dbReference type="Proteomes" id="UP000595140">
    <property type="component" value="Unassembled WGS sequence"/>
</dbReference>
<evidence type="ECO:0000256" key="1">
    <source>
        <dbReference type="SAM" id="Coils"/>
    </source>
</evidence>
<sequence>KTEEQLKLQFTLEETRLQFQETKELLMREQEKAKEIEDMEHAKTEENVRLRAALEEMRLQFQETKELLMKECEKGKDSTAGAFVVQEAHVIDLEMVNKLVTENEILKASKEAKNKESARLQPALEEMNLQLQETRALLTIEHETANRTTKNKCLVQDLYVINQEKVNEFTAAERPVAPEKVNERIADHVYTAHETQKISMEQVPAAQDIKFIDHEIVNKLTAENMQLKKQRRNTRKQPNLVRSG</sequence>
<gene>
    <name evidence="2" type="ORF">CCAM_LOCUS16658</name>
</gene>
<dbReference type="AlphaFoldDB" id="A0A484LEM1"/>
<reference evidence="2 3" key="1">
    <citation type="submission" date="2018-04" db="EMBL/GenBank/DDBJ databases">
        <authorList>
            <person name="Vogel A."/>
        </authorList>
    </citation>
    <scope>NUCLEOTIDE SEQUENCE [LARGE SCALE GENOMIC DNA]</scope>
</reference>
<protein>
    <submittedName>
        <fullName evidence="2">Uncharacterized protein</fullName>
    </submittedName>
</protein>